<evidence type="ECO:0000256" key="2">
    <source>
        <dbReference type="ARBA" id="ARBA00022679"/>
    </source>
</evidence>
<comment type="similarity">
    <text evidence="1">Belongs to the carbohydrate kinase PfkB family.</text>
</comment>
<dbReference type="PANTHER" id="PTHR43085">
    <property type="entry name" value="HEXOKINASE FAMILY MEMBER"/>
    <property type="match status" value="1"/>
</dbReference>
<evidence type="ECO:0000256" key="3">
    <source>
        <dbReference type="ARBA" id="ARBA00022741"/>
    </source>
</evidence>
<feature type="domain" description="Carbohydrate kinase PfkB" evidence="6">
    <location>
        <begin position="35"/>
        <end position="300"/>
    </location>
</feature>
<comment type="caution">
    <text evidence="7">The sequence shown here is derived from an EMBL/GenBank/DDBJ whole genome shotgun (WGS) entry which is preliminary data.</text>
</comment>
<dbReference type="InterPro" id="IPR011611">
    <property type="entry name" value="PfkB_dom"/>
</dbReference>
<sequence>MKLQIVSMGELLVEIMRENIDEPLGVKGTFLGPFASGAPAIFIDAAARLGLSSGFIGSVGRDDFGKLITNKLKEDGVDTTYVQSLDNYTTGVAFVTYYRDGTRQFIYHIAQAASGKISETQLNRDYLSGISYLHIMGSTLSINDSWRRLCYRAVEIVKNSGGKISFDPNLRPELLAIEKIREICEPVLSSCEIILPSGEEARMLTGIKDIDRACRRLLECGPEIVALKLGEKGSCIYMKEEKLKVPSFPVNEIDPTGAGDCFDAAFIMGLLKGWSIKRVAKFANAAGALAVAKRGPMEGAPYLREVEKMVSLE</sequence>
<evidence type="ECO:0000256" key="1">
    <source>
        <dbReference type="ARBA" id="ARBA00010688"/>
    </source>
</evidence>
<dbReference type="Pfam" id="PF00294">
    <property type="entry name" value="PfkB"/>
    <property type="match status" value="1"/>
</dbReference>
<gene>
    <name evidence="7" type="ORF">LCGC14_1389470</name>
</gene>
<accession>A0A0F9K0K6</accession>
<dbReference type="Gene3D" id="3.40.1190.20">
    <property type="match status" value="1"/>
</dbReference>
<dbReference type="AlphaFoldDB" id="A0A0F9K0K6"/>
<dbReference type="PROSITE" id="PS00584">
    <property type="entry name" value="PFKB_KINASES_2"/>
    <property type="match status" value="1"/>
</dbReference>
<dbReference type="InterPro" id="IPR050306">
    <property type="entry name" value="PfkB_Carbo_kinase"/>
</dbReference>
<evidence type="ECO:0000259" key="6">
    <source>
        <dbReference type="Pfam" id="PF00294"/>
    </source>
</evidence>
<evidence type="ECO:0000313" key="7">
    <source>
        <dbReference type="EMBL" id="KKM75513.1"/>
    </source>
</evidence>
<dbReference type="SUPFAM" id="SSF53613">
    <property type="entry name" value="Ribokinase-like"/>
    <property type="match status" value="1"/>
</dbReference>
<evidence type="ECO:0000256" key="5">
    <source>
        <dbReference type="ARBA" id="ARBA00022840"/>
    </source>
</evidence>
<keyword evidence="5" id="KW-0067">ATP-binding</keyword>
<evidence type="ECO:0000256" key="4">
    <source>
        <dbReference type="ARBA" id="ARBA00022777"/>
    </source>
</evidence>
<dbReference type="GO" id="GO:0016301">
    <property type="term" value="F:kinase activity"/>
    <property type="evidence" value="ECO:0007669"/>
    <property type="project" value="UniProtKB-KW"/>
</dbReference>
<dbReference type="PANTHER" id="PTHR43085:SF1">
    <property type="entry name" value="PSEUDOURIDINE KINASE-RELATED"/>
    <property type="match status" value="1"/>
</dbReference>
<name>A0A0F9K0K6_9ZZZZ</name>
<keyword evidence="2" id="KW-0808">Transferase</keyword>
<dbReference type="InterPro" id="IPR029056">
    <property type="entry name" value="Ribokinase-like"/>
</dbReference>
<reference evidence="7" key="1">
    <citation type="journal article" date="2015" name="Nature">
        <title>Complex archaea that bridge the gap between prokaryotes and eukaryotes.</title>
        <authorList>
            <person name="Spang A."/>
            <person name="Saw J.H."/>
            <person name="Jorgensen S.L."/>
            <person name="Zaremba-Niedzwiedzka K."/>
            <person name="Martijn J."/>
            <person name="Lind A.E."/>
            <person name="van Eijk R."/>
            <person name="Schleper C."/>
            <person name="Guy L."/>
            <person name="Ettema T.J."/>
        </authorList>
    </citation>
    <scope>NUCLEOTIDE SEQUENCE</scope>
</reference>
<dbReference type="InterPro" id="IPR002173">
    <property type="entry name" value="Carboh/pur_kinase_PfkB_CS"/>
</dbReference>
<proteinExistence type="inferred from homology"/>
<dbReference type="GO" id="GO:0005524">
    <property type="term" value="F:ATP binding"/>
    <property type="evidence" value="ECO:0007669"/>
    <property type="project" value="UniProtKB-KW"/>
</dbReference>
<dbReference type="CDD" id="cd01166">
    <property type="entry name" value="KdgK"/>
    <property type="match status" value="1"/>
</dbReference>
<keyword evidence="4" id="KW-0418">Kinase</keyword>
<dbReference type="EMBL" id="LAZR01008966">
    <property type="protein sequence ID" value="KKM75513.1"/>
    <property type="molecule type" value="Genomic_DNA"/>
</dbReference>
<keyword evidence="3" id="KW-0547">Nucleotide-binding</keyword>
<protein>
    <recommendedName>
        <fullName evidence="6">Carbohydrate kinase PfkB domain-containing protein</fullName>
    </recommendedName>
</protein>
<organism evidence="7">
    <name type="scientific">marine sediment metagenome</name>
    <dbReference type="NCBI Taxonomy" id="412755"/>
    <lineage>
        <taxon>unclassified sequences</taxon>
        <taxon>metagenomes</taxon>
        <taxon>ecological metagenomes</taxon>
    </lineage>
</organism>